<dbReference type="InParanoid" id="A0A0P0WS60"/>
<reference evidence="3" key="1">
    <citation type="journal article" date="2005" name="Nature">
        <title>The map-based sequence of the rice genome.</title>
        <authorList>
            <consortium name="International rice genome sequencing project (IRGSP)"/>
            <person name="Matsumoto T."/>
            <person name="Wu J."/>
            <person name="Kanamori H."/>
            <person name="Katayose Y."/>
            <person name="Fujisawa M."/>
            <person name="Namiki N."/>
            <person name="Mizuno H."/>
            <person name="Yamamoto K."/>
            <person name="Antonio B.A."/>
            <person name="Baba T."/>
            <person name="Sakata K."/>
            <person name="Nagamura Y."/>
            <person name="Aoki H."/>
            <person name="Arikawa K."/>
            <person name="Arita K."/>
            <person name="Bito T."/>
            <person name="Chiden Y."/>
            <person name="Fujitsuka N."/>
            <person name="Fukunaka R."/>
            <person name="Hamada M."/>
            <person name="Harada C."/>
            <person name="Hayashi A."/>
            <person name="Hijishita S."/>
            <person name="Honda M."/>
            <person name="Hosokawa S."/>
            <person name="Ichikawa Y."/>
            <person name="Idonuma A."/>
            <person name="Iijima M."/>
            <person name="Ikeda M."/>
            <person name="Ikeno M."/>
            <person name="Ito K."/>
            <person name="Ito S."/>
            <person name="Ito T."/>
            <person name="Ito Y."/>
            <person name="Ito Y."/>
            <person name="Iwabuchi A."/>
            <person name="Kamiya K."/>
            <person name="Karasawa W."/>
            <person name="Kurita K."/>
            <person name="Katagiri S."/>
            <person name="Kikuta A."/>
            <person name="Kobayashi H."/>
            <person name="Kobayashi N."/>
            <person name="Machita K."/>
            <person name="Maehara T."/>
            <person name="Masukawa M."/>
            <person name="Mizubayashi T."/>
            <person name="Mukai Y."/>
            <person name="Nagasaki H."/>
            <person name="Nagata Y."/>
            <person name="Naito S."/>
            <person name="Nakashima M."/>
            <person name="Nakama Y."/>
            <person name="Nakamichi Y."/>
            <person name="Nakamura M."/>
            <person name="Meguro A."/>
            <person name="Negishi M."/>
            <person name="Ohta I."/>
            <person name="Ohta T."/>
            <person name="Okamoto M."/>
            <person name="Ono N."/>
            <person name="Saji S."/>
            <person name="Sakaguchi M."/>
            <person name="Sakai K."/>
            <person name="Shibata M."/>
            <person name="Shimokawa T."/>
            <person name="Song J."/>
            <person name="Takazaki Y."/>
            <person name="Terasawa K."/>
            <person name="Tsugane M."/>
            <person name="Tsuji K."/>
            <person name="Ueda S."/>
            <person name="Waki K."/>
            <person name="Yamagata H."/>
            <person name="Yamamoto M."/>
            <person name="Yamamoto S."/>
            <person name="Yamane H."/>
            <person name="Yoshiki S."/>
            <person name="Yoshihara R."/>
            <person name="Yukawa K."/>
            <person name="Zhong H."/>
            <person name="Yano M."/>
            <person name="Yuan Q."/>
            <person name="Ouyang S."/>
            <person name="Liu J."/>
            <person name="Jones K.M."/>
            <person name="Gansberger K."/>
            <person name="Moffat K."/>
            <person name="Hill J."/>
            <person name="Bera J."/>
            <person name="Fadrosh D."/>
            <person name="Jin S."/>
            <person name="Johri S."/>
            <person name="Kim M."/>
            <person name="Overton L."/>
            <person name="Reardon M."/>
            <person name="Tsitrin T."/>
            <person name="Vuong H."/>
            <person name="Weaver B."/>
            <person name="Ciecko A."/>
            <person name="Tallon L."/>
            <person name="Jackson J."/>
            <person name="Pai G."/>
            <person name="Aken S.V."/>
            <person name="Utterback T."/>
            <person name="Reidmuller S."/>
            <person name="Feldblyum T."/>
            <person name="Hsiao J."/>
            <person name="Zismann V."/>
            <person name="Iobst S."/>
            <person name="de Vazeille A.R."/>
            <person name="Buell C.R."/>
            <person name="Ying K."/>
            <person name="Li Y."/>
            <person name="Lu T."/>
            <person name="Huang Y."/>
            <person name="Zhao Q."/>
            <person name="Feng Q."/>
            <person name="Zhang L."/>
            <person name="Zhu J."/>
            <person name="Weng Q."/>
            <person name="Mu J."/>
            <person name="Lu Y."/>
            <person name="Fan D."/>
            <person name="Liu Y."/>
            <person name="Guan J."/>
            <person name="Zhang Y."/>
            <person name="Yu S."/>
            <person name="Liu X."/>
            <person name="Zhang Y."/>
            <person name="Hong G."/>
            <person name="Han B."/>
            <person name="Choisne N."/>
            <person name="Demange N."/>
            <person name="Orjeda G."/>
            <person name="Samain S."/>
            <person name="Cattolico L."/>
            <person name="Pelletier E."/>
            <person name="Couloux A."/>
            <person name="Segurens B."/>
            <person name="Wincker P."/>
            <person name="D'Hont A."/>
            <person name="Scarpelli C."/>
            <person name="Weissenbach J."/>
            <person name="Salanoubat M."/>
            <person name="Quetier F."/>
            <person name="Yu Y."/>
            <person name="Kim H.R."/>
            <person name="Rambo T."/>
            <person name="Currie J."/>
            <person name="Collura K."/>
            <person name="Luo M."/>
            <person name="Yang T."/>
            <person name="Ammiraju J.S.S."/>
            <person name="Engler F."/>
            <person name="Soderlund C."/>
            <person name="Wing R.A."/>
            <person name="Palmer L.E."/>
            <person name="de la Bastide M."/>
            <person name="Spiegel L."/>
            <person name="Nascimento L."/>
            <person name="Zutavern T."/>
            <person name="O'Shaughnessy A."/>
            <person name="Dike S."/>
            <person name="Dedhia N."/>
            <person name="Preston R."/>
            <person name="Balija V."/>
            <person name="McCombie W.R."/>
            <person name="Chow T."/>
            <person name="Chen H."/>
            <person name="Chung M."/>
            <person name="Chen C."/>
            <person name="Shaw J."/>
            <person name="Wu H."/>
            <person name="Hsiao K."/>
            <person name="Chao Y."/>
            <person name="Chu M."/>
            <person name="Cheng C."/>
            <person name="Hour A."/>
            <person name="Lee P."/>
            <person name="Lin S."/>
            <person name="Lin Y."/>
            <person name="Liou J."/>
            <person name="Liu S."/>
            <person name="Hsing Y."/>
            <person name="Raghuvanshi S."/>
            <person name="Mohanty A."/>
            <person name="Bharti A.K."/>
            <person name="Gaur A."/>
            <person name="Gupta V."/>
            <person name="Kumar D."/>
            <person name="Ravi V."/>
            <person name="Vij S."/>
            <person name="Kapur A."/>
            <person name="Khurana P."/>
            <person name="Khurana P."/>
            <person name="Khurana J.P."/>
            <person name="Tyagi A.K."/>
            <person name="Gaikwad K."/>
            <person name="Singh A."/>
            <person name="Dalal V."/>
            <person name="Srivastava S."/>
            <person name="Dixit A."/>
            <person name="Pal A.K."/>
            <person name="Ghazi I.A."/>
            <person name="Yadav M."/>
            <person name="Pandit A."/>
            <person name="Bhargava A."/>
            <person name="Sureshbabu K."/>
            <person name="Batra K."/>
            <person name="Sharma T.R."/>
            <person name="Mohapatra T."/>
            <person name="Singh N.K."/>
            <person name="Messing J."/>
            <person name="Nelson A.B."/>
            <person name="Fuks G."/>
            <person name="Kavchok S."/>
            <person name="Keizer G."/>
            <person name="Linton E."/>
            <person name="Llaca V."/>
            <person name="Song R."/>
            <person name="Tanyolac B."/>
            <person name="Young S."/>
            <person name="Ho-Il K."/>
            <person name="Hahn J.H."/>
            <person name="Sangsakoo G."/>
            <person name="Vanavichit A."/>
            <person name="de Mattos Luiz.A.T."/>
            <person name="Zimmer P.D."/>
            <person name="Malone G."/>
            <person name="Dellagostin O."/>
            <person name="de Oliveira A.C."/>
            <person name="Bevan M."/>
            <person name="Bancroft I."/>
            <person name="Minx P."/>
            <person name="Cordum H."/>
            <person name="Wilson R."/>
            <person name="Cheng Z."/>
            <person name="Jin W."/>
            <person name="Jiang J."/>
            <person name="Leong S.A."/>
            <person name="Iwama H."/>
            <person name="Gojobori T."/>
            <person name="Itoh T."/>
            <person name="Niimura Y."/>
            <person name="Fujii Y."/>
            <person name="Habara T."/>
            <person name="Sakai H."/>
            <person name="Sato Y."/>
            <person name="Wilson G."/>
            <person name="Kumar K."/>
            <person name="McCouch S."/>
            <person name="Juretic N."/>
            <person name="Hoen D."/>
            <person name="Wright S."/>
            <person name="Bruskiewich R."/>
            <person name="Bureau T."/>
            <person name="Miyao A."/>
            <person name="Hirochika H."/>
            <person name="Nishikawa T."/>
            <person name="Kadowaki K."/>
            <person name="Sugiura M."/>
            <person name="Burr B."/>
            <person name="Sasaki T."/>
        </authorList>
    </citation>
    <scope>NUCLEOTIDE SEQUENCE [LARGE SCALE GENOMIC DNA]</scope>
    <source>
        <strain evidence="3">cv. Nipponbare</strain>
    </source>
</reference>
<reference evidence="2 3" key="2">
    <citation type="journal article" date="2013" name="Plant Cell Physiol.">
        <title>Rice Annotation Project Database (RAP-DB): an integrative and interactive database for rice genomics.</title>
        <authorList>
            <person name="Sakai H."/>
            <person name="Lee S.S."/>
            <person name="Tanaka T."/>
            <person name="Numa H."/>
            <person name="Kim J."/>
            <person name="Kawahara Y."/>
            <person name="Wakimoto H."/>
            <person name="Yang C.C."/>
            <person name="Iwamoto M."/>
            <person name="Abe T."/>
            <person name="Yamada Y."/>
            <person name="Muto A."/>
            <person name="Inokuchi H."/>
            <person name="Ikemura T."/>
            <person name="Matsumoto T."/>
            <person name="Sasaki T."/>
            <person name="Itoh T."/>
        </authorList>
    </citation>
    <scope>NUCLEOTIDE SEQUENCE [LARGE SCALE GENOMIC DNA]</scope>
    <source>
        <strain evidence="3">cv. Nipponbare</strain>
    </source>
</reference>
<dbReference type="FunCoup" id="A0A0P0WS60">
    <property type="interactions" value="27"/>
</dbReference>
<feature type="region of interest" description="Disordered" evidence="1">
    <location>
        <begin position="282"/>
        <end position="422"/>
    </location>
</feature>
<protein>
    <submittedName>
        <fullName evidence="2">Os06g0141133 protein</fullName>
    </submittedName>
</protein>
<feature type="compositionally biased region" description="Basic residues" evidence="1">
    <location>
        <begin position="174"/>
        <end position="183"/>
    </location>
</feature>
<feature type="compositionally biased region" description="Basic and acidic residues" evidence="1">
    <location>
        <begin position="370"/>
        <end position="422"/>
    </location>
</feature>
<feature type="compositionally biased region" description="Basic and acidic residues" evidence="1">
    <location>
        <begin position="187"/>
        <end position="217"/>
    </location>
</feature>
<dbReference type="AlphaFoldDB" id="A0A0P0WS60"/>
<feature type="compositionally biased region" description="Basic and acidic residues" evidence="1">
    <location>
        <begin position="314"/>
        <end position="325"/>
    </location>
</feature>
<feature type="compositionally biased region" description="Basic and acidic residues" evidence="1">
    <location>
        <begin position="28"/>
        <end position="42"/>
    </location>
</feature>
<feature type="non-terminal residue" evidence="2">
    <location>
        <position position="466"/>
    </location>
</feature>
<evidence type="ECO:0000256" key="1">
    <source>
        <dbReference type="SAM" id="MobiDB-lite"/>
    </source>
</evidence>
<feature type="compositionally biased region" description="Basic and acidic residues" evidence="1">
    <location>
        <begin position="129"/>
        <end position="173"/>
    </location>
</feature>
<evidence type="ECO:0000313" key="3">
    <source>
        <dbReference type="Proteomes" id="UP000059680"/>
    </source>
</evidence>
<feature type="non-terminal residue" evidence="2">
    <location>
        <position position="1"/>
    </location>
</feature>
<organism evidence="2 3">
    <name type="scientific">Oryza sativa subsp. japonica</name>
    <name type="common">Rice</name>
    <dbReference type="NCBI Taxonomy" id="39947"/>
    <lineage>
        <taxon>Eukaryota</taxon>
        <taxon>Viridiplantae</taxon>
        <taxon>Streptophyta</taxon>
        <taxon>Embryophyta</taxon>
        <taxon>Tracheophyta</taxon>
        <taxon>Spermatophyta</taxon>
        <taxon>Magnoliopsida</taxon>
        <taxon>Liliopsida</taxon>
        <taxon>Poales</taxon>
        <taxon>Poaceae</taxon>
        <taxon>BOP clade</taxon>
        <taxon>Oryzoideae</taxon>
        <taxon>Oryzeae</taxon>
        <taxon>Oryzinae</taxon>
        <taxon>Oryza</taxon>
        <taxon>Oryza sativa</taxon>
    </lineage>
</organism>
<feature type="compositionally biased region" description="Basic and acidic residues" evidence="1">
    <location>
        <begin position="443"/>
        <end position="452"/>
    </location>
</feature>
<evidence type="ECO:0000313" key="2">
    <source>
        <dbReference type="EMBL" id="BAS96082.1"/>
    </source>
</evidence>
<dbReference type="Proteomes" id="UP000059680">
    <property type="component" value="Chromosome 6"/>
</dbReference>
<feature type="compositionally biased region" description="Basic and acidic residues" evidence="1">
    <location>
        <begin position="83"/>
        <end position="94"/>
    </location>
</feature>
<gene>
    <name evidence="2" type="ordered locus">Os06g0141133</name>
    <name evidence="2" type="ORF">OSNPB_060141133</name>
</gene>
<name>A0A0P0WS60_ORYSJ</name>
<dbReference type="EMBL" id="AP014962">
    <property type="protein sequence ID" value="BAS96082.1"/>
    <property type="molecule type" value="Genomic_DNA"/>
</dbReference>
<feature type="compositionally biased region" description="Basic residues" evidence="1">
    <location>
        <begin position="71"/>
        <end position="82"/>
    </location>
</feature>
<proteinExistence type="predicted"/>
<feature type="compositionally biased region" description="Basic and acidic residues" evidence="1">
    <location>
        <begin position="102"/>
        <end position="114"/>
    </location>
</feature>
<accession>A0A0P0WS60</accession>
<dbReference type="eggNOG" id="ENOG502R6W9">
    <property type="taxonomic scope" value="Eukaryota"/>
</dbReference>
<feature type="compositionally biased region" description="Basic and acidic residues" evidence="1">
    <location>
        <begin position="49"/>
        <end position="70"/>
    </location>
</feature>
<feature type="compositionally biased region" description="Acidic residues" evidence="1">
    <location>
        <begin position="356"/>
        <end position="369"/>
    </location>
</feature>
<dbReference type="PaxDb" id="39947-A0A0P0WS60"/>
<feature type="region of interest" description="Disordered" evidence="1">
    <location>
        <begin position="441"/>
        <end position="466"/>
    </location>
</feature>
<reference evidence="2 3" key="3">
    <citation type="journal article" date="2013" name="Rice">
        <title>Improvement of the Oryza sativa Nipponbare reference genome using next generation sequence and optical map data.</title>
        <authorList>
            <person name="Kawahara Y."/>
            <person name="de la Bastide M."/>
            <person name="Hamilton J.P."/>
            <person name="Kanamori H."/>
            <person name="McCombie W.R."/>
            <person name="Ouyang S."/>
            <person name="Schwartz D.C."/>
            <person name="Tanaka T."/>
            <person name="Wu J."/>
            <person name="Zhou S."/>
            <person name="Childs K.L."/>
            <person name="Davidson R.M."/>
            <person name="Lin H."/>
            <person name="Quesada-Ocampo L."/>
            <person name="Vaillancourt B."/>
            <person name="Sakai H."/>
            <person name="Lee S.S."/>
            <person name="Kim J."/>
            <person name="Numa H."/>
            <person name="Itoh T."/>
            <person name="Buell C.R."/>
            <person name="Matsumoto T."/>
        </authorList>
    </citation>
    <scope>NUCLEOTIDE SEQUENCE [LARGE SCALE GENOMIC DNA]</scope>
    <source>
        <strain evidence="3">cv. Nipponbare</strain>
    </source>
</reference>
<keyword evidence="3" id="KW-1185">Reference proteome</keyword>
<feature type="region of interest" description="Disordered" evidence="1">
    <location>
        <begin position="1"/>
        <end position="241"/>
    </location>
</feature>
<dbReference type="Gramene" id="Os06t0141133-00">
    <property type="protein sequence ID" value="Os06t0141133-00"/>
    <property type="gene ID" value="Os06g0141133"/>
</dbReference>
<sequence>VAADDPGPEPVAPPHAGDLLDGHPLGLRQEEVHERGHGGEPRGEEEEDPGPHAAEHGEERLRHEHGEHEARRHRHALPRRPHLQREHLAGDEPAQRPPRPPESGDVRRDQEDQRRRPRPAHAAVVAQLRRHDAADQHLRCEHLGAAGEEQRAAAEAVDGEHGEERRAHADDPRHHRRQQRRALAHADGAEEHRRVERDRVDPGHLLEEGYHHGHGELRPVPSLGEKHQQAAAADSGRGAVRRDDGVELVGDVVGAADLLEQLLDVAAFDLALLDEAVGRLREEERAEGEEPGGDGGERQRDAPSPPAPDLLRAVVDHVGGERADADAELEAVAERAAPPRRRHLRQVERHGLVGEAEADAEEDAAEDDHVDVHRRAADGRAGEEGGAAEEHGRAAPPPRRDPRRGERGEEPGDVERGGERREQLAVELAVVADPHVALHPPVHLREELPQERLHRRHATCTAAAAA</sequence>